<name>A0ABV3PD39_9ACTN</name>
<dbReference type="Proteomes" id="UP001555826">
    <property type="component" value="Unassembled WGS sequence"/>
</dbReference>
<dbReference type="PRINTS" id="PR00370">
    <property type="entry name" value="FMOXYGENASE"/>
</dbReference>
<dbReference type="InterPro" id="IPR050346">
    <property type="entry name" value="FMO-like"/>
</dbReference>
<gene>
    <name evidence="7" type="ORF">AB1207_21940</name>
</gene>
<keyword evidence="3" id="KW-0285">Flavoprotein</keyword>
<keyword evidence="8" id="KW-1185">Reference proteome</keyword>
<organism evidence="7 8">
    <name type="scientific">Kineococcus endophyticus</name>
    <dbReference type="NCBI Taxonomy" id="1181883"/>
    <lineage>
        <taxon>Bacteria</taxon>
        <taxon>Bacillati</taxon>
        <taxon>Actinomycetota</taxon>
        <taxon>Actinomycetes</taxon>
        <taxon>Kineosporiales</taxon>
        <taxon>Kineosporiaceae</taxon>
        <taxon>Kineococcus</taxon>
    </lineage>
</organism>
<protein>
    <submittedName>
        <fullName evidence="7">NAD(P)-binding domain-containing protein</fullName>
    </submittedName>
</protein>
<keyword evidence="4" id="KW-0274">FAD</keyword>
<evidence type="ECO:0000256" key="1">
    <source>
        <dbReference type="ARBA" id="ARBA00009183"/>
    </source>
</evidence>
<evidence type="ECO:0000313" key="8">
    <source>
        <dbReference type="Proteomes" id="UP001555826"/>
    </source>
</evidence>
<dbReference type="PANTHER" id="PTHR23023">
    <property type="entry name" value="DIMETHYLANILINE MONOOXYGENASE"/>
    <property type="match status" value="1"/>
</dbReference>
<dbReference type="SUPFAM" id="SSF51905">
    <property type="entry name" value="FAD/NAD(P)-binding domain"/>
    <property type="match status" value="2"/>
</dbReference>
<keyword evidence="6" id="KW-0560">Oxidoreductase</keyword>
<dbReference type="InterPro" id="IPR020946">
    <property type="entry name" value="Flavin_mOase-like"/>
</dbReference>
<comment type="caution">
    <text evidence="7">The sequence shown here is derived from an EMBL/GenBank/DDBJ whole genome shotgun (WGS) entry which is preliminary data.</text>
</comment>
<accession>A0ABV3PD39</accession>
<keyword evidence="5" id="KW-0521">NADP</keyword>
<dbReference type="Gene3D" id="3.50.50.60">
    <property type="entry name" value="FAD/NAD(P)-binding domain"/>
    <property type="match status" value="1"/>
</dbReference>
<evidence type="ECO:0000256" key="5">
    <source>
        <dbReference type="ARBA" id="ARBA00022857"/>
    </source>
</evidence>
<reference evidence="7 8" key="1">
    <citation type="submission" date="2024-07" db="EMBL/GenBank/DDBJ databases">
        <authorList>
            <person name="Thanompreechachai J."/>
            <person name="Duangmal K."/>
        </authorList>
    </citation>
    <scope>NUCLEOTIDE SEQUENCE [LARGE SCALE GENOMIC DNA]</scope>
    <source>
        <strain evidence="7 8">KCTC 19886</strain>
    </source>
</reference>
<dbReference type="Pfam" id="PF00743">
    <property type="entry name" value="FMO-like"/>
    <property type="match status" value="1"/>
</dbReference>
<evidence type="ECO:0000256" key="3">
    <source>
        <dbReference type="ARBA" id="ARBA00022630"/>
    </source>
</evidence>
<evidence type="ECO:0000256" key="2">
    <source>
        <dbReference type="ARBA" id="ARBA00010139"/>
    </source>
</evidence>
<sequence length="446" mass="49521">MLVIGAGPAGLAAARALRARDIPYDHVERHGVGGIWDIDAPGSPMYEAAHFISSKTTSGFEGFPMPDEFPDYPNHRQVLHFLRSFADAYDLTDRIETGVTVTDVAKEPTGRWLVTTADGRRRRYSAVVCCTGAQWFPSMPELPGEFTGTFVHSNTYRNADDLRGQRVLVIGGGNSACDIAVDAARTADRVVISMRRGYWFIPKHVLGRPSDVFAAGGPHLPMRVQQFLFGRALTLLHGKPSRWGLQDPDHKLFETHPVLNSNLFLALQHGDVEPRPGIRSVQGRTVTFTDGRSAEVDTIIAATGYRHRVPYAQRYFGDEQHPDLYLTAFSREHEGLYGIGFTETNSGAYKHFDAFAQMIASHLEDKRSNPQRYAEFQQFLRTDRPDLSGGIRFDASPRHQGYVDADALSAYRAKVGRKFGWRLQTGTRRAPGAARATDRVLTGTAS</sequence>
<dbReference type="RefSeq" id="WP_367640774.1">
    <property type="nucleotide sequence ID" value="NZ_JBFNQN010000017.1"/>
</dbReference>
<evidence type="ECO:0000313" key="7">
    <source>
        <dbReference type="EMBL" id="MEW9267415.1"/>
    </source>
</evidence>
<evidence type="ECO:0000256" key="4">
    <source>
        <dbReference type="ARBA" id="ARBA00022827"/>
    </source>
</evidence>
<proteinExistence type="inferred from homology"/>
<dbReference type="InterPro" id="IPR000960">
    <property type="entry name" value="Flavin_mOase"/>
</dbReference>
<dbReference type="EMBL" id="JBFNQN010000017">
    <property type="protein sequence ID" value="MEW9267415.1"/>
    <property type="molecule type" value="Genomic_DNA"/>
</dbReference>
<evidence type="ECO:0000256" key="6">
    <source>
        <dbReference type="ARBA" id="ARBA00023002"/>
    </source>
</evidence>
<dbReference type="InterPro" id="IPR036188">
    <property type="entry name" value="FAD/NAD-bd_sf"/>
</dbReference>
<comment type="similarity">
    <text evidence="2">Belongs to the FAD-binding monooxygenase family.</text>
</comment>
<comment type="similarity">
    <text evidence="1">Belongs to the FMO family.</text>
</comment>